<evidence type="ECO:0000256" key="5">
    <source>
        <dbReference type="ARBA" id="ARBA00011271"/>
    </source>
</evidence>
<dbReference type="NCBIfam" id="TIGR00171">
    <property type="entry name" value="leuD"/>
    <property type="match status" value="1"/>
</dbReference>
<gene>
    <name evidence="10 12" type="primary">leuD</name>
    <name evidence="12" type="ORF">ACFFIA_25410</name>
</gene>
<evidence type="ECO:0000256" key="1">
    <source>
        <dbReference type="ARBA" id="ARBA00000491"/>
    </source>
</evidence>
<evidence type="ECO:0000259" key="11">
    <source>
        <dbReference type="Pfam" id="PF00694"/>
    </source>
</evidence>
<dbReference type="InterPro" id="IPR000573">
    <property type="entry name" value="AconitaseA/IPMdHydase_ssu_swvl"/>
</dbReference>
<dbReference type="EC" id="4.2.1.33" evidence="10"/>
<reference evidence="12 13" key="1">
    <citation type="submission" date="2024-09" db="EMBL/GenBank/DDBJ databases">
        <authorList>
            <person name="Sun Q."/>
            <person name="Mori K."/>
        </authorList>
    </citation>
    <scope>NUCLEOTIDE SEQUENCE [LARGE SCALE GENOMIC DNA]</scope>
    <source>
        <strain evidence="12 13">TBRC 3947</strain>
    </source>
</reference>
<keyword evidence="9 10" id="KW-0100">Branched-chain amino acid biosynthesis</keyword>
<dbReference type="CDD" id="cd01577">
    <property type="entry name" value="IPMI_Swivel"/>
    <property type="match status" value="1"/>
</dbReference>
<name>A0ABV6M911_9ACTN</name>
<comment type="catalytic activity">
    <reaction evidence="1 10">
        <text>(2R,3S)-3-isopropylmalate = (2S)-2-isopropylmalate</text>
        <dbReference type="Rhea" id="RHEA:32287"/>
        <dbReference type="ChEBI" id="CHEBI:1178"/>
        <dbReference type="ChEBI" id="CHEBI:35121"/>
        <dbReference type="EC" id="4.2.1.33"/>
    </reaction>
</comment>
<evidence type="ECO:0000256" key="8">
    <source>
        <dbReference type="ARBA" id="ARBA00023239"/>
    </source>
</evidence>
<organism evidence="12 13">
    <name type="scientific">Phytohabitans kaempferiae</name>
    <dbReference type="NCBI Taxonomy" id="1620943"/>
    <lineage>
        <taxon>Bacteria</taxon>
        <taxon>Bacillati</taxon>
        <taxon>Actinomycetota</taxon>
        <taxon>Actinomycetes</taxon>
        <taxon>Micromonosporales</taxon>
        <taxon>Micromonosporaceae</taxon>
    </lineage>
</organism>
<dbReference type="PANTHER" id="PTHR43345:SF5">
    <property type="entry name" value="3-ISOPROPYLMALATE DEHYDRATASE SMALL SUBUNIT"/>
    <property type="match status" value="1"/>
</dbReference>
<keyword evidence="7 10" id="KW-0028">Amino-acid biosynthesis</keyword>
<comment type="similarity">
    <text evidence="4 10">Belongs to the LeuD family. LeuD type 1 subfamily.</text>
</comment>
<dbReference type="SUPFAM" id="SSF52016">
    <property type="entry name" value="LeuD/IlvD-like"/>
    <property type="match status" value="1"/>
</dbReference>
<dbReference type="NCBIfam" id="NF002458">
    <property type="entry name" value="PRK01641.1"/>
    <property type="match status" value="1"/>
</dbReference>
<dbReference type="Proteomes" id="UP001589867">
    <property type="component" value="Unassembled WGS sequence"/>
</dbReference>
<keyword evidence="6 10" id="KW-0432">Leucine biosynthesis</keyword>
<dbReference type="PANTHER" id="PTHR43345">
    <property type="entry name" value="3-ISOPROPYLMALATE DEHYDRATASE SMALL SUBUNIT 2-RELATED-RELATED"/>
    <property type="match status" value="1"/>
</dbReference>
<evidence type="ECO:0000256" key="9">
    <source>
        <dbReference type="ARBA" id="ARBA00023304"/>
    </source>
</evidence>
<evidence type="ECO:0000256" key="10">
    <source>
        <dbReference type="HAMAP-Rule" id="MF_01031"/>
    </source>
</evidence>
<comment type="caution">
    <text evidence="12">The sequence shown here is derived from an EMBL/GenBank/DDBJ whole genome shotgun (WGS) entry which is preliminary data.</text>
</comment>
<comment type="subunit">
    <text evidence="5 10">Heterodimer of LeuC and LeuD.</text>
</comment>
<comment type="function">
    <text evidence="2 10">Catalyzes the isomerization between 2-isopropylmalate and 3-isopropylmalate, via the formation of 2-isopropylmaleate.</text>
</comment>
<proteinExistence type="inferred from homology"/>
<dbReference type="InterPro" id="IPR033940">
    <property type="entry name" value="IPMI_Swivel"/>
</dbReference>
<dbReference type="Pfam" id="PF00694">
    <property type="entry name" value="Aconitase_C"/>
    <property type="match status" value="1"/>
</dbReference>
<comment type="pathway">
    <text evidence="3 10">Amino-acid biosynthesis; L-leucine biosynthesis; L-leucine from 3-methyl-2-oxobutanoate: step 2/4.</text>
</comment>
<protein>
    <recommendedName>
        <fullName evidence="10">3-isopropylmalate dehydratase small subunit</fullName>
        <ecNumber evidence="10">4.2.1.33</ecNumber>
    </recommendedName>
    <alternativeName>
        <fullName evidence="10">Alpha-IPM isomerase</fullName>
        <shortName evidence="10">IPMI</shortName>
    </alternativeName>
    <alternativeName>
        <fullName evidence="10">Isopropylmalate isomerase</fullName>
    </alternativeName>
</protein>
<dbReference type="HAMAP" id="MF_01031">
    <property type="entry name" value="LeuD_type1"/>
    <property type="match status" value="1"/>
</dbReference>
<feature type="domain" description="Aconitase A/isopropylmalate dehydratase small subunit swivel" evidence="11">
    <location>
        <begin position="5"/>
        <end position="117"/>
    </location>
</feature>
<dbReference type="Gene3D" id="3.20.19.10">
    <property type="entry name" value="Aconitase, domain 4"/>
    <property type="match status" value="1"/>
</dbReference>
<sequence>MDPVSIHTGRGLPLHRNDVDTDQIIPAEFCKRLTKSGYADALFAHWRTEADFVFNQPDREGASVLVAAHNFGTGSSREHAVWALRDWGVRAVVASSFGDIFQRNALKNALLPVELPEAAVTTLRDLVEADPAAEISVDLVACQVRAGTLSWAFTIGRRERWLLLNGYDDIDVTLQREPAIAAYEKERRRWLPEVHRGSFSSASTA</sequence>
<evidence type="ECO:0000256" key="4">
    <source>
        <dbReference type="ARBA" id="ARBA00009845"/>
    </source>
</evidence>
<dbReference type="InterPro" id="IPR050075">
    <property type="entry name" value="LeuD"/>
</dbReference>
<accession>A0ABV6M911</accession>
<dbReference type="RefSeq" id="WP_377254615.1">
    <property type="nucleotide sequence ID" value="NZ_JBHLUH010000054.1"/>
</dbReference>
<dbReference type="InterPro" id="IPR004431">
    <property type="entry name" value="3-IsopropMal_deHydase_ssu"/>
</dbReference>
<evidence type="ECO:0000256" key="6">
    <source>
        <dbReference type="ARBA" id="ARBA00022430"/>
    </source>
</evidence>
<evidence type="ECO:0000256" key="7">
    <source>
        <dbReference type="ARBA" id="ARBA00022605"/>
    </source>
</evidence>
<evidence type="ECO:0000313" key="13">
    <source>
        <dbReference type="Proteomes" id="UP001589867"/>
    </source>
</evidence>
<dbReference type="EMBL" id="JBHLUH010000054">
    <property type="protein sequence ID" value="MFC0530984.1"/>
    <property type="molecule type" value="Genomic_DNA"/>
</dbReference>
<dbReference type="InterPro" id="IPR015928">
    <property type="entry name" value="Aconitase/3IPM_dehydase_swvl"/>
</dbReference>
<keyword evidence="8 10" id="KW-0456">Lyase</keyword>
<dbReference type="GO" id="GO:0003861">
    <property type="term" value="F:3-isopropylmalate dehydratase activity"/>
    <property type="evidence" value="ECO:0007669"/>
    <property type="project" value="UniProtKB-EC"/>
</dbReference>
<keyword evidence="13" id="KW-1185">Reference proteome</keyword>
<evidence type="ECO:0000256" key="3">
    <source>
        <dbReference type="ARBA" id="ARBA00004729"/>
    </source>
</evidence>
<evidence type="ECO:0000256" key="2">
    <source>
        <dbReference type="ARBA" id="ARBA00002695"/>
    </source>
</evidence>
<evidence type="ECO:0000313" key="12">
    <source>
        <dbReference type="EMBL" id="MFC0530984.1"/>
    </source>
</evidence>